<keyword evidence="5 7" id="KW-0539">Nucleus</keyword>
<dbReference type="GO" id="GO:0009736">
    <property type="term" value="P:cytokinin-activated signaling pathway"/>
    <property type="evidence" value="ECO:0007669"/>
    <property type="project" value="InterPro"/>
</dbReference>
<comment type="caution">
    <text evidence="6">Lacks conserved residue(s) required for the propagation of feature annotation.</text>
</comment>
<evidence type="ECO:0000256" key="8">
    <source>
        <dbReference type="SAM" id="MobiDB-lite"/>
    </source>
</evidence>
<dbReference type="InterPro" id="IPR010402">
    <property type="entry name" value="CCT_domain"/>
</dbReference>
<comment type="similarity">
    <text evidence="2">Belongs to the ARR-like family.</text>
</comment>
<reference evidence="11" key="1">
    <citation type="submission" date="2013-12" db="EMBL/GenBank/DDBJ databases">
        <title>Diurnal transcriptome dynamics of Japanese cedar (Cryptomeria japonica) in summer and winter.</title>
        <authorList>
            <person name="Nose M."/>
            <person name="Watanabe A."/>
        </authorList>
    </citation>
    <scope>NUCLEOTIDE SEQUENCE</scope>
</reference>
<feature type="compositionally biased region" description="Polar residues" evidence="8">
    <location>
        <begin position="307"/>
        <end position="318"/>
    </location>
</feature>
<feature type="region of interest" description="Disordered" evidence="8">
    <location>
        <begin position="526"/>
        <end position="569"/>
    </location>
</feature>
<dbReference type="EMBL" id="AB894541">
    <property type="protein sequence ID" value="BAP76058.1"/>
    <property type="molecule type" value="mRNA"/>
</dbReference>
<dbReference type="PANTHER" id="PTHR43874">
    <property type="entry name" value="TWO-COMPONENT RESPONSE REGULATOR"/>
    <property type="match status" value="1"/>
</dbReference>
<evidence type="ECO:0000256" key="1">
    <source>
        <dbReference type="ARBA" id="ARBA00004123"/>
    </source>
</evidence>
<dbReference type="PROSITE" id="PS51017">
    <property type="entry name" value="CCT"/>
    <property type="match status" value="1"/>
</dbReference>
<dbReference type="GO" id="GO:0048511">
    <property type="term" value="P:rhythmic process"/>
    <property type="evidence" value="ECO:0007669"/>
    <property type="project" value="UniProtKB-KW"/>
</dbReference>
<evidence type="ECO:0000256" key="5">
    <source>
        <dbReference type="ARBA" id="ARBA00023242"/>
    </source>
</evidence>
<feature type="domain" description="Response regulatory" evidence="9">
    <location>
        <begin position="34"/>
        <end position="152"/>
    </location>
</feature>
<feature type="compositionally biased region" description="Acidic residues" evidence="8">
    <location>
        <begin position="535"/>
        <end position="544"/>
    </location>
</feature>
<feature type="region of interest" description="Disordered" evidence="8">
    <location>
        <begin position="178"/>
        <end position="222"/>
    </location>
</feature>
<evidence type="ECO:0000256" key="3">
    <source>
        <dbReference type="ARBA" id="ARBA00023012"/>
    </source>
</evidence>
<keyword evidence="4" id="KW-0090">Biological rhythms</keyword>
<evidence type="ECO:0000259" key="9">
    <source>
        <dbReference type="PROSITE" id="PS50110"/>
    </source>
</evidence>
<dbReference type="SUPFAM" id="SSF52172">
    <property type="entry name" value="CheY-like"/>
    <property type="match status" value="1"/>
</dbReference>
<feature type="compositionally biased region" description="Polar residues" evidence="8">
    <location>
        <begin position="206"/>
        <end position="222"/>
    </location>
</feature>
<accession>A0A097ZMW4</accession>
<evidence type="ECO:0000256" key="6">
    <source>
        <dbReference type="PROSITE-ProRule" id="PRU00169"/>
    </source>
</evidence>
<dbReference type="PANTHER" id="PTHR43874:SF1">
    <property type="entry name" value="TWO-COMPONENT RESPONSE REGULATOR-LIKE APRR1"/>
    <property type="match status" value="1"/>
</dbReference>
<dbReference type="InterPro" id="IPR045279">
    <property type="entry name" value="ARR-like"/>
</dbReference>
<dbReference type="Pfam" id="PF00072">
    <property type="entry name" value="Response_reg"/>
    <property type="match status" value="1"/>
</dbReference>
<dbReference type="InterPro" id="IPR001789">
    <property type="entry name" value="Sig_transdc_resp-reg_receiver"/>
</dbReference>
<dbReference type="PROSITE" id="PS50110">
    <property type="entry name" value="RESPONSE_REGULATORY"/>
    <property type="match status" value="1"/>
</dbReference>
<dbReference type="Gene3D" id="3.40.50.2300">
    <property type="match status" value="1"/>
</dbReference>
<evidence type="ECO:0000259" key="10">
    <source>
        <dbReference type="PROSITE" id="PS51017"/>
    </source>
</evidence>
<feature type="domain" description="CCT" evidence="10">
    <location>
        <begin position="480"/>
        <end position="522"/>
    </location>
</feature>
<keyword evidence="3" id="KW-0902">Two-component regulatory system</keyword>
<feature type="region of interest" description="Disordered" evidence="8">
    <location>
        <begin position="307"/>
        <end position="337"/>
    </location>
</feature>
<organism evidence="11">
    <name type="scientific">Cryptomeria japonica</name>
    <name type="common">Japanese cedar</name>
    <name type="synonym">Cupressus japonica</name>
    <dbReference type="NCBI Taxonomy" id="3369"/>
    <lineage>
        <taxon>Eukaryota</taxon>
        <taxon>Viridiplantae</taxon>
        <taxon>Streptophyta</taxon>
        <taxon>Embryophyta</taxon>
        <taxon>Tracheophyta</taxon>
        <taxon>Spermatophyta</taxon>
        <taxon>Pinopsida</taxon>
        <taxon>Pinidae</taxon>
        <taxon>Conifers II</taxon>
        <taxon>Cupressales</taxon>
        <taxon>Cupressaceae</taxon>
        <taxon>Cryptomeria</taxon>
    </lineage>
</organism>
<dbReference type="GO" id="GO:0005634">
    <property type="term" value="C:nucleus"/>
    <property type="evidence" value="ECO:0007669"/>
    <property type="project" value="UniProtKB-SubCell"/>
</dbReference>
<protein>
    <submittedName>
        <fullName evidence="11">Putative TOC1</fullName>
    </submittedName>
</protein>
<sequence length="569" mass="62999">MGNYYCGSGLEKMAQGGAANGDRTSPVLDRSRVRILLCDKDPKNSQQVLELLQNCSYQVTAVNTARQVIGVLNAESQEIDLILAEVDLPKDKGFKMLKHIMREEHLRRIPIVMMSSQDEVTIVMKCLKLGAADYLVKPLRINELLNLWIHMWRRRRMLGLAEKNVIGRNLNHDFDLLASDPSESNTNSTTLFSDDTDDKKLRSCTGPETSTLATPPECQSKNSPMLELSLKHSSDFQFEAPQPGPLAGRFSSYPKKSEFKIGESSAFLAYVKASIQAKKTPNLCSVGEEKSCQQELPVPQNHSKVCASSTGANSSSPLKSLEAVKTSSQSNEVRCRDGLEHRSTNLSVPPKIVNGEEAAGEQFSVGQSGVQNEGHGHVNGLGVSSLAPSQFVTEMMNCSPMSAPMQMCHGVPHNVRGHINPGMIPFHMMPPCHGMPVNAALSYYSFGLHLGPAQLGPSHAWPSLANVSVAEPKISQMERREAALNKFRQKRKDRCFDKKIRYVSRKRLAEQRPRIRGQFVRQTNDTEIGARGVLDDSEDEDDEYGRDSSPETLARVSQNANHRSYRAQI</sequence>
<evidence type="ECO:0000256" key="4">
    <source>
        <dbReference type="ARBA" id="ARBA00023108"/>
    </source>
</evidence>
<evidence type="ECO:0000256" key="2">
    <source>
        <dbReference type="ARBA" id="ARBA00010330"/>
    </source>
</evidence>
<feature type="compositionally biased region" description="Polar residues" evidence="8">
    <location>
        <begin position="181"/>
        <end position="193"/>
    </location>
</feature>
<dbReference type="GO" id="GO:0000160">
    <property type="term" value="P:phosphorelay signal transduction system"/>
    <property type="evidence" value="ECO:0007669"/>
    <property type="project" value="UniProtKB-KW"/>
</dbReference>
<evidence type="ECO:0000313" key="11">
    <source>
        <dbReference type="EMBL" id="BAP76058.1"/>
    </source>
</evidence>
<name>A0A097ZMW4_CRYJA</name>
<evidence type="ECO:0000256" key="7">
    <source>
        <dbReference type="PROSITE-ProRule" id="PRU00357"/>
    </source>
</evidence>
<dbReference type="AlphaFoldDB" id="A0A097ZMW4"/>
<dbReference type="SMART" id="SM00448">
    <property type="entry name" value="REC"/>
    <property type="match status" value="1"/>
</dbReference>
<dbReference type="Pfam" id="PF06203">
    <property type="entry name" value="CCT"/>
    <property type="match status" value="1"/>
</dbReference>
<comment type="subcellular location">
    <subcellularLocation>
        <location evidence="1 7">Nucleus</location>
    </subcellularLocation>
</comment>
<dbReference type="InterPro" id="IPR011006">
    <property type="entry name" value="CheY-like_superfamily"/>
</dbReference>
<proteinExistence type="evidence at transcript level"/>